<keyword evidence="9" id="KW-0010">Activator</keyword>
<feature type="compositionally biased region" description="Low complexity" evidence="13">
    <location>
        <begin position="802"/>
        <end position="817"/>
    </location>
</feature>
<dbReference type="PROSITE" id="PS50157">
    <property type="entry name" value="ZINC_FINGER_C2H2_2"/>
    <property type="match status" value="3"/>
</dbReference>
<dbReference type="GO" id="GO:0061629">
    <property type="term" value="F:RNA polymerase II-specific DNA-binding transcription factor binding"/>
    <property type="evidence" value="ECO:0007669"/>
    <property type="project" value="InterPro"/>
</dbReference>
<dbReference type="InterPro" id="IPR039746">
    <property type="entry name" value="FOG"/>
</dbReference>
<feature type="compositionally biased region" description="Low complexity" evidence="13">
    <location>
        <begin position="776"/>
        <end position="795"/>
    </location>
</feature>
<dbReference type="SMART" id="SM00355">
    <property type="entry name" value="ZnF_C2H2"/>
    <property type="match status" value="8"/>
</dbReference>
<feature type="region of interest" description="Disordered" evidence="13">
    <location>
        <begin position="199"/>
        <end position="312"/>
    </location>
</feature>
<evidence type="ECO:0000259" key="15">
    <source>
        <dbReference type="PROSITE" id="PS51810"/>
    </source>
</evidence>
<feature type="region of interest" description="Disordered" evidence="13">
    <location>
        <begin position="33"/>
        <end position="179"/>
    </location>
</feature>
<evidence type="ECO:0000256" key="12">
    <source>
        <dbReference type="PROSITE-ProRule" id="PRU00042"/>
    </source>
</evidence>
<keyword evidence="11" id="KW-0539">Nucleus</keyword>
<dbReference type="GeneID" id="108670498"/>
<dbReference type="Proteomes" id="UP000694843">
    <property type="component" value="Unplaced"/>
</dbReference>
<dbReference type="KEGG" id="hazt:108670498"/>
<feature type="compositionally biased region" description="Basic and acidic residues" evidence="13">
    <location>
        <begin position="121"/>
        <end position="132"/>
    </location>
</feature>
<dbReference type="SUPFAM" id="SSF57667">
    <property type="entry name" value="beta-beta-alpha zinc fingers"/>
    <property type="match status" value="5"/>
</dbReference>
<feature type="domain" description="C2H2-type" evidence="14">
    <location>
        <begin position="458"/>
        <end position="485"/>
    </location>
</feature>
<feature type="compositionally biased region" description="Polar residues" evidence="13">
    <location>
        <begin position="35"/>
        <end position="51"/>
    </location>
</feature>
<dbReference type="GO" id="GO:0005634">
    <property type="term" value="C:nucleus"/>
    <property type="evidence" value="ECO:0007669"/>
    <property type="project" value="UniProtKB-SubCell"/>
</dbReference>
<evidence type="ECO:0000256" key="7">
    <source>
        <dbReference type="ARBA" id="ARBA00023015"/>
    </source>
</evidence>
<gene>
    <name evidence="17" type="primary">LOC108670498</name>
</gene>
<feature type="region of interest" description="Disordered" evidence="13">
    <location>
        <begin position="1198"/>
        <end position="1223"/>
    </location>
</feature>
<dbReference type="GO" id="GO:0045944">
    <property type="term" value="P:positive regulation of transcription by RNA polymerase II"/>
    <property type="evidence" value="ECO:0007669"/>
    <property type="project" value="TreeGrafter"/>
</dbReference>
<evidence type="ECO:0000256" key="9">
    <source>
        <dbReference type="ARBA" id="ARBA00023159"/>
    </source>
</evidence>
<dbReference type="CTD" id="33225"/>
<feature type="compositionally biased region" description="Polar residues" evidence="13">
    <location>
        <begin position="644"/>
        <end position="676"/>
    </location>
</feature>
<comment type="subcellular location">
    <subcellularLocation>
        <location evidence="1">Nucleus</location>
    </subcellularLocation>
</comment>
<feature type="region of interest" description="Disordered" evidence="13">
    <location>
        <begin position="644"/>
        <end position="824"/>
    </location>
</feature>
<dbReference type="InterPro" id="IPR034731">
    <property type="entry name" value="Znf_CCHC_FOG"/>
</dbReference>
<accession>A0A8B7NJH5</accession>
<dbReference type="GO" id="GO:0003677">
    <property type="term" value="F:DNA binding"/>
    <property type="evidence" value="ECO:0007669"/>
    <property type="project" value="UniProtKB-KW"/>
</dbReference>
<dbReference type="GO" id="GO:0008270">
    <property type="term" value="F:zinc ion binding"/>
    <property type="evidence" value="ECO:0007669"/>
    <property type="project" value="UniProtKB-KW"/>
</dbReference>
<dbReference type="GO" id="GO:0009653">
    <property type="term" value="P:anatomical structure morphogenesis"/>
    <property type="evidence" value="ECO:0007669"/>
    <property type="project" value="UniProtKB-ARBA"/>
</dbReference>
<evidence type="ECO:0000256" key="11">
    <source>
        <dbReference type="ARBA" id="ARBA00023242"/>
    </source>
</evidence>
<feature type="compositionally biased region" description="Low complexity" evidence="13">
    <location>
        <begin position="745"/>
        <end position="754"/>
    </location>
</feature>
<proteinExistence type="predicted"/>
<dbReference type="Gene3D" id="3.30.160.60">
    <property type="entry name" value="Classic Zinc Finger"/>
    <property type="match status" value="1"/>
</dbReference>
<feature type="compositionally biased region" description="Low complexity" evidence="13">
    <location>
        <begin position="926"/>
        <end position="943"/>
    </location>
</feature>
<organism evidence="16 17">
    <name type="scientific">Hyalella azteca</name>
    <name type="common">Amphipod</name>
    <dbReference type="NCBI Taxonomy" id="294128"/>
    <lineage>
        <taxon>Eukaryota</taxon>
        <taxon>Metazoa</taxon>
        <taxon>Ecdysozoa</taxon>
        <taxon>Arthropoda</taxon>
        <taxon>Crustacea</taxon>
        <taxon>Multicrustacea</taxon>
        <taxon>Malacostraca</taxon>
        <taxon>Eumalacostraca</taxon>
        <taxon>Peracarida</taxon>
        <taxon>Amphipoda</taxon>
        <taxon>Senticaudata</taxon>
        <taxon>Talitrida</taxon>
        <taxon>Talitroidea</taxon>
        <taxon>Hyalellidae</taxon>
        <taxon>Hyalella</taxon>
    </lineage>
</organism>
<dbReference type="InterPro" id="IPR059121">
    <property type="entry name" value="CCHC_ZFPM2-like"/>
</dbReference>
<keyword evidence="16" id="KW-1185">Reference proteome</keyword>
<dbReference type="GO" id="GO:0030154">
    <property type="term" value="P:cell differentiation"/>
    <property type="evidence" value="ECO:0007669"/>
    <property type="project" value="UniProtKB-ARBA"/>
</dbReference>
<feature type="domain" description="C2H2-type" evidence="14">
    <location>
        <begin position="1067"/>
        <end position="1094"/>
    </location>
</feature>
<sequence>MLLNQDHLVTRLYGMDSKDRNWILQGLIQNPIKPHNSQAEPSSPVSTQKAPQNPEVVPSIATEEDDPTIQGPSFPPSHSTSQRTTEPGSTSPNIAAAAATASAGANNSSSSTAKTSSDASKISDDEHDDKLSRSPVSPTVLRQPAVEFPAGDENPEVSIPSAKTKLKSSQISNKQSSVAHQRLSFVNDLKSLGIVLQTSESDQHSSGSLFKSSVENLGLSTPDHSLARSNYRSTSSDPKTTVADFKSSFLNAKSTSDEHGSPDQEPRSSGETSDDPSRFELAATSGGRDEASVPTCRESASPLDMKQERGESPALEAATKAFNLACTSALSNAVLSLQRLTGTSSSSSGQDADAAQQHLSAMLQGLPLFMQGLGRLGAPAVSGLPLPSGSSPPGSSLAAGGGGIQCSCGIRFSCRSNMEAHKKFYCTHQAAAAAVENVSDTSISRDAAEGSGDEKYVLRCTQCPYSTTHKLSLNGHMNMHTASAAAPDDSHVPVLSPKHKTTCAPIDARAMDRYCTDCDIQFSSLKTFKVHKTHYCQTRHVVKANKSPIRDDQSSSTILNSSASGQPILLLPTDPALLVPYSLLIGASLLPSHILPQQGAAVLTRDGQIHPLSLAHLLGNTAPAAAPPLLSPPNFNISASVPPVSTASTIDSPQVSPRAANHSQGSASLSEESNPTKPVKMESHSSSREPATAVKRRGDGDCPLDLTTKRSKLSIKTDLLSDEEKENREVNTPSLTNSPATVRNGSSSSGSAAGDTESKLLSSPRDSPLVDETAGSTLRSPRPASAAPSLSSPRTASHESPRPSTSSANRSSSRQSPTLPHTLSQISPGYSGVLGGIEGLASLPFTGLQYLQGLQGVAPELLLKMFNGMVPPVPPPITPASIKQGEARCNECNITFYKEENYLVHKKHYCAARDKANDEDRRSLDGQSPGSRSRGSISPPNRSIKTEGPAVPAAPLRDLPKTSKSLGQFVCNPCGIKFTTPDNLSAHQTYYCPKREGSTPEEGVTKGMWRCPRCRVAMPETLQAAHQCVSLGSSSAHGWKCPCCPTLSPTAAAAQKHLETHAGIKAFRCTICGYRGNTLRGMRTHIRMHFEKRTNDLQEENFIECILEEDERRYRMNSSQEMRRNLSDHQQALLENSPLAAAILSNSGSLMPEGSEPALSCTICPYVTNHRDSFIKHLALVHKLGVELKNFLESQAGPSKARDSIENPELNCSSVPGSSPPISSFKLEPEVKLEIADSEEDSQPKSPAMDDSKRAGNDSPVSSHHSVSPPSRPGSTSLPALLQARPLSVSAAHHCHACNISFSQRESYQAHKTFYCTRQQSSTPPETAVQ</sequence>
<dbReference type="RefSeq" id="XP_018013461.1">
    <property type="nucleotide sequence ID" value="XM_018157972.2"/>
</dbReference>
<evidence type="ECO:0000313" key="16">
    <source>
        <dbReference type="Proteomes" id="UP000694843"/>
    </source>
</evidence>
<evidence type="ECO:0000256" key="8">
    <source>
        <dbReference type="ARBA" id="ARBA00023125"/>
    </source>
</evidence>
<protein>
    <submittedName>
        <fullName evidence="17">Zinc finger protein ush</fullName>
    </submittedName>
</protein>
<dbReference type="GO" id="GO:0000122">
    <property type="term" value="P:negative regulation of transcription by RNA polymerase II"/>
    <property type="evidence" value="ECO:0007669"/>
    <property type="project" value="TreeGrafter"/>
</dbReference>
<feature type="compositionally biased region" description="Low complexity" evidence="13">
    <location>
        <begin position="1213"/>
        <end position="1223"/>
    </location>
</feature>
<dbReference type="OMA" id="PHKERCS"/>
<dbReference type="InterPro" id="IPR013087">
    <property type="entry name" value="Znf_C2H2_type"/>
</dbReference>
<dbReference type="GO" id="GO:0007507">
    <property type="term" value="P:heart development"/>
    <property type="evidence" value="ECO:0007669"/>
    <property type="project" value="TreeGrafter"/>
</dbReference>
<evidence type="ECO:0000313" key="17">
    <source>
        <dbReference type="RefSeq" id="XP_018013461.1"/>
    </source>
</evidence>
<evidence type="ECO:0000256" key="1">
    <source>
        <dbReference type="ARBA" id="ARBA00004123"/>
    </source>
</evidence>
<feature type="compositionally biased region" description="Polar residues" evidence="13">
    <location>
        <begin position="167"/>
        <end position="179"/>
    </location>
</feature>
<feature type="region of interest" description="Disordered" evidence="13">
    <location>
        <begin position="1235"/>
        <end position="1278"/>
    </location>
</feature>
<dbReference type="OrthoDB" id="8742770at2759"/>
<dbReference type="PANTHER" id="PTHR12958">
    <property type="entry name" value="FRIEND OF GATA2-RELATED"/>
    <property type="match status" value="1"/>
</dbReference>
<keyword evidence="2" id="KW-0678">Repressor</keyword>
<feature type="compositionally biased region" description="Polar residues" evidence="13">
    <location>
        <begin position="730"/>
        <end position="744"/>
    </location>
</feature>
<feature type="domain" description="C2H2-type" evidence="14">
    <location>
        <begin position="969"/>
        <end position="996"/>
    </location>
</feature>
<feature type="domain" description="CCHC FOG-type" evidence="15">
    <location>
        <begin position="963"/>
        <end position="996"/>
    </location>
</feature>
<feature type="domain" description="CCHC FOG-type" evidence="15">
    <location>
        <begin position="507"/>
        <end position="540"/>
    </location>
</feature>
<evidence type="ECO:0000256" key="13">
    <source>
        <dbReference type="SAM" id="MobiDB-lite"/>
    </source>
</evidence>
<feature type="region of interest" description="Disordered" evidence="13">
    <location>
        <begin position="914"/>
        <end position="959"/>
    </location>
</feature>
<evidence type="ECO:0000256" key="2">
    <source>
        <dbReference type="ARBA" id="ARBA00022491"/>
    </source>
</evidence>
<feature type="domain" description="CCHC FOG-type" evidence="15">
    <location>
        <begin position="881"/>
        <end position="914"/>
    </location>
</feature>
<evidence type="ECO:0000256" key="5">
    <source>
        <dbReference type="ARBA" id="ARBA00022771"/>
    </source>
</evidence>
<dbReference type="PROSITE" id="PS51810">
    <property type="entry name" value="ZF_CCHC_FOG"/>
    <property type="match status" value="3"/>
</dbReference>
<reference evidence="17" key="1">
    <citation type="submission" date="2025-08" db="UniProtKB">
        <authorList>
            <consortium name="RefSeq"/>
        </authorList>
    </citation>
    <scope>IDENTIFICATION</scope>
    <source>
        <tissue evidence="17">Whole organism</tissue>
    </source>
</reference>
<keyword evidence="3" id="KW-0479">Metal-binding</keyword>
<evidence type="ECO:0000259" key="14">
    <source>
        <dbReference type="PROSITE" id="PS50157"/>
    </source>
</evidence>
<feature type="compositionally biased region" description="Basic and acidic residues" evidence="13">
    <location>
        <begin position="914"/>
        <end position="924"/>
    </location>
</feature>
<keyword evidence="5 12" id="KW-0863">Zinc-finger</keyword>
<name>A0A8B7NJH5_HYAAZ</name>
<feature type="compositionally biased region" description="Low complexity" evidence="13">
    <location>
        <begin position="88"/>
        <end position="120"/>
    </location>
</feature>
<keyword evidence="7" id="KW-0805">Transcription regulation</keyword>
<feature type="compositionally biased region" description="Low complexity" evidence="13">
    <location>
        <begin position="1259"/>
        <end position="1269"/>
    </location>
</feature>
<evidence type="ECO:0000256" key="6">
    <source>
        <dbReference type="ARBA" id="ARBA00022833"/>
    </source>
</evidence>
<evidence type="ECO:0000256" key="4">
    <source>
        <dbReference type="ARBA" id="ARBA00022737"/>
    </source>
</evidence>
<feature type="compositionally biased region" description="Basic and acidic residues" evidence="13">
    <location>
        <begin position="255"/>
        <end position="268"/>
    </location>
</feature>
<evidence type="ECO:0000256" key="10">
    <source>
        <dbReference type="ARBA" id="ARBA00023163"/>
    </source>
</evidence>
<feature type="compositionally biased region" description="Polar residues" evidence="13">
    <location>
        <begin position="199"/>
        <end position="239"/>
    </location>
</feature>
<keyword evidence="6" id="KW-0862">Zinc</keyword>
<evidence type="ECO:0000256" key="3">
    <source>
        <dbReference type="ARBA" id="ARBA00022723"/>
    </source>
</evidence>
<dbReference type="PANTHER" id="PTHR12958:SF3">
    <property type="entry name" value="ZINC FINGER PROTEIN USH"/>
    <property type="match status" value="1"/>
</dbReference>
<dbReference type="Pfam" id="PF25445">
    <property type="entry name" value="CCHC_ZFPM2"/>
    <property type="match status" value="1"/>
</dbReference>
<dbReference type="InterPro" id="IPR036236">
    <property type="entry name" value="Znf_C2H2_sf"/>
</dbReference>
<keyword evidence="4" id="KW-0677">Repeat</keyword>
<keyword evidence="10" id="KW-0804">Transcription</keyword>
<feature type="compositionally biased region" description="Polar residues" evidence="13">
    <location>
        <begin position="76"/>
        <end position="87"/>
    </location>
</feature>
<keyword evidence="8" id="KW-0238">DNA-binding</keyword>